<gene>
    <name evidence="2" type="ORF">HMPREF9151_01901</name>
</gene>
<proteinExistence type="predicted"/>
<feature type="chain" id="PRO_5003954779" description="DUF4369 domain-containing protein" evidence="1">
    <location>
        <begin position="24"/>
        <end position="180"/>
    </location>
</feature>
<dbReference type="PATRIC" id="fig|1127699.3.peg.1744"/>
<evidence type="ECO:0000256" key="1">
    <source>
        <dbReference type="SAM" id="SignalP"/>
    </source>
</evidence>
<organism evidence="2 3">
    <name type="scientific">Hoylesella saccharolytica F0055</name>
    <dbReference type="NCBI Taxonomy" id="1127699"/>
    <lineage>
        <taxon>Bacteria</taxon>
        <taxon>Pseudomonadati</taxon>
        <taxon>Bacteroidota</taxon>
        <taxon>Bacteroidia</taxon>
        <taxon>Bacteroidales</taxon>
        <taxon>Prevotellaceae</taxon>
        <taxon>Hoylesella</taxon>
    </lineage>
</organism>
<comment type="caution">
    <text evidence="2">The sequence shown here is derived from an EMBL/GenBank/DDBJ whole genome shotgun (WGS) entry which is preliminary data.</text>
</comment>
<dbReference type="EMBL" id="AMEP01000108">
    <property type="protein sequence ID" value="EKX98781.1"/>
    <property type="molecule type" value="Genomic_DNA"/>
</dbReference>
<dbReference type="OrthoDB" id="1080906at2"/>
<dbReference type="AlphaFoldDB" id="L1N6F2"/>
<name>L1N6F2_9BACT</name>
<keyword evidence="3" id="KW-1185">Reference proteome</keyword>
<dbReference type="STRING" id="1127699.HMPREF9151_01901"/>
<feature type="signal peptide" evidence="1">
    <location>
        <begin position="1"/>
        <end position="23"/>
    </location>
</feature>
<protein>
    <recommendedName>
        <fullName evidence="4">DUF4369 domain-containing protein</fullName>
    </recommendedName>
</protein>
<evidence type="ECO:0008006" key="4">
    <source>
        <dbReference type="Google" id="ProtNLM"/>
    </source>
</evidence>
<dbReference type="HOGENOM" id="CLU_127090_0_0_10"/>
<evidence type="ECO:0000313" key="3">
    <source>
        <dbReference type="Proteomes" id="UP000010433"/>
    </source>
</evidence>
<dbReference type="RefSeq" id="WP_009163208.1">
    <property type="nucleotide sequence ID" value="NZ_KB291007.1"/>
</dbReference>
<sequence>MKKSLYLLQVFIFSLLFIGCSNEDNQAQTPVEQGSKTELFAVGSTRITKASVSASSSYLFTLDNIKSFNVQTREIVFQGFEPTNQLFPIYRNIEIHSYNKVLLHISTFVSSFDSQIFTDLSLVSELESGKFYLSDCYPRDIENNIKYAKENEGIKEARDKRAAEWREFLSVLKKHGKLIE</sequence>
<dbReference type="Proteomes" id="UP000010433">
    <property type="component" value="Unassembled WGS sequence"/>
</dbReference>
<dbReference type="PROSITE" id="PS51257">
    <property type="entry name" value="PROKAR_LIPOPROTEIN"/>
    <property type="match status" value="1"/>
</dbReference>
<accession>L1N6F2</accession>
<evidence type="ECO:0000313" key="2">
    <source>
        <dbReference type="EMBL" id="EKX98781.1"/>
    </source>
</evidence>
<reference evidence="2 3" key="1">
    <citation type="submission" date="2012-05" db="EMBL/GenBank/DDBJ databases">
        <authorList>
            <person name="Weinstock G."/>
            <person name="Sodergren E."/>
            <person name="Lobos E.A."/>
            <person name="Fulton L."/>
            <person name="Fulton R."/>
            <person name="Courtney L."/>
            <person name="Fronick C."/>
            <person name="O'Laughlin M."/>
            <person name="Godfrey J."/>
            <person name="Wilson R.M."/>
            <person name="Miner T."/>
            <person name="Farmer C."/>
            <person name="Delehaunty K."/>
            <person name="Cordes M."/>
            <person name="Minx P."/>
            <person name="Tomlinson C."/>
            <person name="Chen J."/>
            <person name="Wollam A."/>
            <person name="Pepin K.H."/>
            <person name="Bhonagiri V."/>
            <person name="Zhang X."/>
            <person name="Suruliraj S."/>
            <person name="Warren W."/>
            <person name="Mitreva M."/>
            <person name="Mardis E.R."/>
            <person name="Wilson R.K."/>
        </authorList>
    </citation>
    <scope>NUCLEOTIDE SEQUENCE [LARGE SCALE GENOMIC DNA]</scope>
    <source>
        <strain evidence="2 3">F0055</strain>
    </source>
</reference>
<keyword evidence="1" id="KW-0732">Signal</keyword>